<accession>A0ABW5CII1</accession>
<name>A0ABW5CII1_9HYPH</name>
<comment type="caution">
    <text evidence="11">The sequence shown here is derived from an EMBL/GenBank/DDBJ whole genome shotgun (WGS) entry which is preliminary data.</text>
</comment>
<keyword evidence="12" id="KW-1185">Reference proteome</keyword>
<dbReference type="PRINTS" id="PR00151">
    <property type="entry name" value="PORPHBDMNASE"/>
</dbReference>
<comment type="pathway">
    <text evidence="2">Porphyrin-containing compound metabolism; protoporphyrin-IX biosynthesis; coproporphyrinogen-III from 5-aminolevulinate: step 2/4.</text>
</comment>
<evidence type="ECO:0000256" key="7">
    <source>
        <dbReference type="ARBA" id="ARBA00048169"/>
    </source>
</evidence>
<dbReference type="Proteomes" id="UP001597371">
    <property type="component" value="Unassembled WGS sequence"/>
</dbReference>
<comment type="similarity">
    <text evidence="3 8">Belongs to the HMBS family.</text>
</comment>
<dbReference type="PROSITE" id="PS00533">
    <property type="entry name" value="PORPHOBILINOGEN_DEAM"/>
    <property type="match status" value="1"/>
</dbReference>
<evidence type="ECO:0000256" key="1">
    <source>
        <dbReference type="ARBA" id="ARBA00002869"/>
    </source>
</evidence>
<keyword evidence="6 8" id="KW-0627">Porphyrin biosynthesis</keyword>
<dbReference type="InterPro" id="IPR022417">
    <property type="entry name" value="Porphobilin_deaminase_N"/>
</dbReference>
<dbReference type="PANTHER" id="PTHR11557">
    <property type="entry name" value="PORPHOBILINOGEN DEAMINASE"/>
    <property type="match status" value="1"/>
</dbReference>
<dbReference type="EMBL" id="JBHUIJ010000004">
    <property type="protein sequence ID" value="MFD2236486.1"/>
    <property type="molecule type" value="Genomic_DNA"/>
</dbReference>
<dbReference type="NCBIfam" id="TIGR00212">
    <property type="entry name" value="hemC"/>
    <property type="match status" value="1"/>
</dbReference>
<proteinExistence type="inferred from homology"/>
<dbReference type="InterPro" id="IPR022418">
    <property type="entry name" value="Porphobilinogen_deaminase_C"/>
</dbReference>
<dbReference type="InterPro" id="IPR022419">
    <property type="entry name" value="Porphobilin_deaminase_cofac_BS"/>
</dbReference>
<dbReference type="Gene3D" id="3.30.160.40">
    <property type="entry name" value="Porphobilinogen deaminase, C-terminal domain"/>
    <property type="match status" value="1"/>
</dbReference>
<dbReference type="Pfam" id="PF01379">
    <property type="entry name" value="Porphobil_deam"/>
    <property type="match status" value="1"/>
</dbReference>
<comment type="catalytic activity">
    <reaction evidence="7 8">
        <text>4 porphobilinogen + H2O = hydroxymethylbilane + 4 NH4(+)</text>
        <dbReference type="Rhea" id="RHEA:13185"/>
        <dbReference type="ChEBI" id="CHEBI:15377"/>
        <dbReference type="ChEBI" id="CHEBI:28938"/>
        <dbReference type="ChEBI" id="CHEBI:57845"/>
        <dbReference type="ChEBI" id="CHEBI:58126"/>
        <dbReference type="EC" id="2.5.1.61"/>
    </reaction>
</comment>
<keyword evidence="5 8" id="KW-0808">Transferase</keyword>
<evidence type="ECO:0000313" key="11">
    <source>
        <dbReference type="EMBL" id="MFD2236486.1"/>
    </source>
</evidence>
<dbReference type="EC" id="2.5.1.61" evidence="8"/>
<dbReference type="RefSeq" id="WP_209737934.1">
    <property type="nucleotide sequence ID" value="NZ_CP072611.1"/>
</dbReference>
<protein>
    <recommendedName>
        <fullName evidence="8">Porphobilinogen deaminase</fullName>
        <shortName evidence="8">PBG</shortName>
        <ecNumber evidence="8">2.5.1.61</ecNumber>
    </recommendedName>
    <alternativeName>
        <fullName evidence="8">Hydroxymethylbilane synthase</fullName>
        <shortName evidence="8">HMBS</shortName>
    </alternativeName>
    <alternativeName>
        <fullName evidence="8">Pre-uroporphyrinogen synthase</fullName>
    </alternativeName>
</protein>
<feature type="domain" description="Porphobilinogen deaminase N-terminal" evidence="9">
    <location>
        <begin position="6"/>
        <end position="215"/>
    </location>
</feature>
<evidence type="ECO:0000256" key="4">
    <source>
        <dbReference type="ARBA" id="ARBA00011245"/>
    </source>
</evidence>
<feature type="modified residue" description="S-(dipyrrolylmethanemethyl)cysteine" evidence="8">
    <location>
        <position position="244"/>
    </location>
</feature>
<evidence type="ECO:0000256" key="3">
    <source>
        <dbReference type="ARBA" id="ARBA00005638"/>
    </source>
</evidence>
<dbReference type="SUPFAM" id="SSF54782">
    <property type="entry name" value="Porphobilinogen deaminase (hydroxymethylbilane synthase), C-terminal domain"/>
    <property type="match status" value="1"/>
</dbReference>
<dbReference type="GO" id="GO:0004418">
    <property type="term" value="F:hydroxymethylbilane synthase activity"/>
    <property type="evidence" value="ECO:0007669"/>
    <property type="project" value="UniProtKB-EC"/>
</dbReference>
<evidence type="ECO:0000256" key="2">
    <source>
        <dbReference type="ARBA" id="ARBA00004735"/>
    </source>
</evidence>
<organism evidence="11 12">
    <name type="scientific">Aureimonas populi</name>
    <dbReference type="NCBI Taxonomy" id="1701758"/>
    <lineage>
        <taxon>Bacteria</taxon>
        <taxon>Pseudomonadati</taxon>
        <taxon>Pseudomonadota</taxon>
        <taxon>Alphaproteobacteria</taxon>
        <taxon>Hyphomicrobiales</taxon>
        <taxon>Aurantimonadaceae</taxon>
        <taxon>Aureimonas</taxon>
    </lineage>
</organism>
<evidence type="ECO:0000313" key="12">
    <source>
        <dbReference type="Proteomes" id="UP001597371"/>
    </source>
</evidence>
<dbReference type="Pfam" id="PF03900">
    <property type="entry name" value="Porphobil_deamC"/>
    <property type="match status" value="1"/>
</dbReference>
<dbReference type="PIRSF" id="PIRSF001438">
    <property type="entry name" value="4pyrrol_synth_OHMeBilane_synth"/>
    <property type="match status" value="1"/>
</dbReference>
<comment type="miscellaneous">
    <text evidence="8">The porphobilinogen subunits are added to the dipyrromethane group.</text>
</comment>
<evidence type="ECO:0000259" key="10">
    <source>
        <dbReference type="Pfam" id="PF03900"/>
    </source>
</evidence>
<comment type="cofactor">
    <cofactor evidence="8">
        <name>dipyrromethane</name>
        <dbReference type="ChEBI" id="CHEBI:60342"/>
    </cofactor>
    <text evidence="8">Binds 1 dipyrromethane group covalently.</text>
</comment>
<evidence type="ECO:0000256" key="5">
    <source>
        <dbReference type="ARBA" id="ARBA00022679"/>
    </source>
</evidence>
<reference evidence="12" key="1">
    <citation type="journal article" date="2019" name="Int. J. Syst. Evol. Microbiol.">
        <title>The Global Catalogue of Microorganisms (GCM) 10K type strain sequencing project: providing services to taxonomists for standard genome sequencing and annotation.</title>
        <authorList>
            <consortium name="The Broad Institute Genomics Platform"/>
            <consortium name="The Broad Institute Genome Sequencing Center for Infectious Disease"/>
            <person name="Wu L."/>
            <person name="Ma J."/>
        </authorList>
    </citation>
    <scope>NUCLEOTIDE SEQUENCE [LARGE SCALE GENOMIC DNA]</scope>
    <source>
        <strain evidence="12">ZS-35-S2</strain>
    </source>
</reference>
<dbReference type="Gene3D" id="3.40.190.10">
    <property type="entry name" value="Periplasmic binding protein-like II"/>
    <property type="match status" value="2"/>
</dbReference>
<sequence>MMTPPIRIGTRGSRLALAQASEVRARLMAAHGLSEEAFAIEVISTSGDRILDRPLSEVGGKGLFTKEIEEALFEGRIDLAVHSSKDMATILPEGLEISAFLPREDVRDVFIGRDVSSIADLPRGARVGSASLRRQALLRRIRPDLDLVILRGNVQTRLAKLRAGEVEGTLLAFAGLKRMAMEETASQILPVEDFLPAPGQGAICIESRVGDERVRALVASIDHRETGVALSCERAFLGELDGSCRTPIAALARLEGNRLRFRGMILTPDGASAYERTAEGAAEDAQALGREAARALLAEAGPAFFESWGEARTGWRAS</sequence>
<dbReference type="InterPro" id="IPR000860">
    <property type="entry name" value="HemC"/>
</dbReference>
<dbReference type="PANTHER" id="PTHR11557:SF0">
    <property type="entry name" value="PORPHOBILINOGEN DEAMINASE"/>
    <property type="match status" value="1"/>
</dbReference>
<feature type="domain" description="Porphobilinogen deaminase C-terminal" evidence="10">
    <location>
        <begin position="231"/>
        <end position="297"/>
    </location>
</feature>
<dbReference type="SUPFAM" id="SSF53850">
    <property type="entry name" value="Periplasmic binding protein-like II"/>
    <property type="match status" value="1"/>
</dbReference>
<evidence type="ECO:0000259" key="9">
    <source>
        <dbReference type="Pfam" id="PF01379"/>
    </source>
</evidence>
<evidence type="ECO:0000256" key="8">
    <source>
        <dbReference type="HAMAP-Rule" id="MF_00260"/>
    </source>
</evidence>
<gene>
    <name evidence="8 11" type="primary">hemC</name>
    <name evidence="11" type="ORF">ACFSKQ_03280</name>
</gene>
<evidence type="ECO:0000256" key="6">
    <source>
        <dbReference type="ARBA" id="ARBA00023244"/>
    </source>
</evidence>
<comment type="subunit">
    <text evidence="4 8">Monomer.</text>
</comment>
<dbReference type="InterPro" id="IPR036803">
    <property type="entry name" value="Porphobilinogen_deaminase_C_sf"/>
</dbReference>
<comment type="function">
    <text evidence="1 8">Tetrapolymerization of the monopyrrole PBG into the hydroxymethylbilane pre-uroporphyrinogen in several discrete steps.</text>
</comment>
<dbReference type="HAMAP" id="MF_00260">
    <property type="entry name" value="Porphobil_deam"/>
    <property type="match status" value="1"/>
</dbReference>